<name>A0A6J4PE85_9ACTN</name>
<keyword evidence="5" id="KW-0489">Methyltransferase</keyword>
<dbReference type="InterPro" id="IPR004538">
    <property type="entry name" value="Hemolysin_A/TlyA"/>
</dbReference>
<keyword evidence="1 3" id="KW-0694">RNA-binding</keyword>
<dbReference type="AlphaFoldDB" id="A0A6J4PE85"/>
<gene>
    <name evidence="5" type="ORF">AVDCRST_MAG75-2589</name>
</gene>
<evidence type="ECO:0000256" key="2">
    <source>
        <dbReference type="ARBA" id="ARBA00029460"/>
    </source>
</evidence>
<dbReference type="PIRSF" id="PIRSF005578">
    <property type="entry name" value="TlyA"/>
    <property type="match status" value="1"/>
</dbReference>
<dbReference type="SUPFAM" id="SSF53335">
    <property type="entry name" value="S-adenosyl-L-methionine-dependent methyltransferases"/>
    <property type="match status" value="1"/>
</dbReference>
<reference evidence="5" key="1">
    <citation type="submission" date="2020-02" db="EMBL/GenBank/DDBJ databases">
        <authorList>
            <person name="Meier V. D."/>
        </authorList>
    </citation>
    <scope>NUCLEOTIDE SEQUENCE</scope>
    <source>
        <strain evidence="5">AVDCRST_MAG75</strain>
    </source>
</reference>
<evidence type="ECO:0000256" key="1">
    <source>
        <dbReference type="ARBA" id="ARBA00022884"/>
    </source>
</evidence>
<organism evidence="5">
    <name type="scientific">uncultured Propionibacteriaceae bacterium</name>
    <dbReference type="NCBI Taxonomy" id="257457"/>
    <lineage>
        <taxon>Bacteria</taxon>
        <taxon>Bacillati</taxon>
        <taxon>Actinomycetota</taxon>
        <taxon>Actinomycetes</taxon>
        <taxon>Propionibacteriales</taxon>
        <taxon>Propionibacteriaceae</taxon>
        <taxon>environmental samples</taxon>
    </lineage>
</organism>
<dbReference type="GO" id="GO:0003723">
    <property type="term" value="F:RNA binding"/>
    <property type="evidence" value="ECO:0007669"/>
    <property type="project" value="UniProtKB-KW"/>
</dbReference>
<protein>
    <submittedName>
        <fullName evidence="5">RNA binding methyltransferase FtsJ like</fullName>
    </submittedName>
</protein>
<dbReference type="GO" id="GO:0008168">
    <property type="term" value="F:methyltransferase activity"/>
    <property type="evidence" value="ECO:0007669"/>
    <property type="project" value="UniProtKB-KW"/>
</dbReference>
<sequence length="258" mass="27717">MRIDLALVARELARSRAAAQTMITSGQVRVNGTLVTKPSQQCQDADRLTVDGDHYLSRAAHKLLGALDDLQLEVRGRALDAGASTGGFTQVLLEQGCEPVYAVDVGHHQLDPSLRSDPRVVVWEGTNLRQLDLTHVGGTPVDIVVADVSFISLVLLIQPLTSVLQPVGDLVLMIKPQFEVGRDRLGKNGVVRSALLHRESIMAVLAAAAPLGWHAQQIAPSRLPGPTGNIEYFVHLRTDSVAGKVSLDDAVQAGSRLR</sequence>
<dbReference type="GO" id="GO:0032259">
    <property type="term" value="P:methylation"/>
    <property type="evidence" value="ECO:0007669"/>
    <property type="project" value="UniProtKB-KW"/>
</dbReference>
<keyword evidence="5" id="KW-0808">Transferase</keyword>
<dbReference type="InterPro" id="IPR029063">
    <property type="entry name" value="SAM-dependent_MTases_sf"/>
</dbReference>
<dbReference type="PROSITE" id="PS50889">
    <property type="entry name" value="S4"/>
    <property type="match status" value="1"/>
</dbReference>
<feature type="domain" description="RNA-binding S4" evidence="4">
    <location>
        <begin position="1"/>
        <end position="64"/>
    </location>
</feature>
<dbReference type="CDD" id="cd00165">
    <property type="entry name" value="S4"/>
    <property type="match status" value="1"/>
</dbReference>
<dbReference type="InterPro" id="IPR002942">
    <property type="entry name" value="S4_RNA-bd"/>
</dbReference>
<evidence type="ECO:0000256" key="3">
    <source>
        <dbReference type="PROSITE-ProRule" id="PRU00182"/>
    </source>
</evidence>
<dbReference type="InterPro" id="IPR002877">
    <property type="entry name" value="RNA_MeTrfase_FtsJ_dom"/>
</dbReference>
<proteinExistence type="inferred from homology"/>
<evidence type="ECO:0000259" key="4">
    <source>
        <dbReference type="SMART" id="SM00363"/>
    </source>
</evidence>
<dbReference type="Pfam" id="PF01728">
    <property type="entry name" value="FtsJ"/>
    <property type="match status" value="1"/>
</dbReference>
<dbReference type="InterPro" id="IPR036986">
    <property type="entry name" value="S4_RNA-bd_sf"/>
</dbReference>
<dbReference type="PANTHER" id="PTHR32319">
    <property type="entry name" value="BACTERIAL HEMOLYSIN-LIKE PROTEIN"/>
    <property type="match status" value="1"/>
</dbReference>
<dbReference type="PANTHER" id="PTHR32319:SF0">
    <property type="entry name" value="BACTERIAL HEMOLYSIN-LIKE PROTEIN"/>
    <property type="match status" value="1"/>
</dbReference>
<dbReference type="CDD" id="cd02440">
    <property type="entry name" value="AdoMet_MTases"/>
    <property type="match status" value="1"/>
</dbReference>
<comment type="similarity">
    <text evidence="2">Belongs to the TlyA family.</text>
</comment>
<evidence type="ECO:0000313" key="5">
    <source>
        <dbReference type="EMBL" id="CAA9408471.1"/>
    </source>
</evidence>
<dbReference type="SUPFAM" id="SSF55174">
    <property type="entry name" value="Alpha-L RNA-binding motif"/>
    <property type="match status" value="1"/>
</dbReference>
<accession>A0A6J4PE85</accession>
<dbReference type="InterPro" id="IPR047048">
    <property type="entry name" value="TlyA"/>
</dbReference>
<dbReference type="NCBIfam" id="TIGR00478">
    <property type="entry name" value="tly"/>
    <property type="match status" value="1"/>
</dbReference>
<dbReference type="SMART" id="SM00363">
    <property type="entry name" value="S4"/>
    <property type="match status" value="1"/>
</dbReference>
<dbReference type="Pfam" id="PF01479">
    <property type="entry name" value="S4"/>
    <property type="match status" value="1"/>
</dbReference>
<dbReference type="Gene3D" id="3.40.50.150">
    <property type="entry name" value="Vaccinia Virus protein VP39"/>
    <property type="match status" value="1"/>
</dbReference>
<dbReference type="Gene3D" id="3.10.290.10">
    <property type="entry name" value="RNA-binding S4 domain"/>
    <property type="match status" value="1"/>
</dbReference>
<dbReference type="EMBL" id="CADCUO010000184">
    <property type="protein sequence ID" value="CAA9408471.1"/>
    <property type="molecule type" value="Genomic_DNA"/>
</dbReference>